<feature type="region of interest" description="Disordered" evidence="1">
    <location>
        <begin position="160"/>
        <end position="205"/>
    </location>
</feature>
<feature type="region of interest" description="Disordered" evidence="1">
    <location>
        <begin position="457"/>
        <end position="488"/>
    </location>
</feature>
<feature type="compositionally biased region" description="Polar residues" evidence="1">
    <location>
        <begin position="702"/>
        <end position="711"/>
    </location>
</feature>
<dbReference type="AlphaFoldDB" id="A0A2A3EF52"/>
<reference evidence="3 4" key="1">
    <citation type="submission" date="2014-07" db="EMBL/GenBank/DDBJ databases">
        <title>Genomic and transcriptomic analysis on Apis cerana provide comprehensive insights into honey bee biology.</title>
        <authorList>
            <person name="Diao Q."/>
            <person name="Sun L."/>
            <person name="Zheng H."/>
            <person name="Zheng H."/>
            <person name="Xu S."/>
            <person name="Wang S."/>
            <person name="Zeng Z."/>
            <person name="Hu F."/>
            <person name="Su S."/>
            <person name="Wu J."/>
        </authorList>
    </citation>
    <scope>NUCLEOTIDE SEQUENCE [LARGE SCALE GENOMIC DNA]</scope>
    <source>
        <tissue evidence="3">Pupae without intestine</tissue>
    </source>
</reference>
<feature type="compositionally biased region" description="Low complexity" evidence="1">
    <location>
        <begin position="364"/>
        <end position="390"/>
    </location>
</feature>
<keyword evidence="2" id="KW-0732">Signal</keyword>
<evidence type="ECO:0000313" key="4">
    <source>
        <dbReference type="Proteomes" id="UP000242457"/>
    </source>
</evidence>
<feature type="region of interest" description="Disordered" evidence="1">
    <location>
        <begin position="654"/>
        <end position="716"/>
    </location>
</feature>
<feature type="compositionally biased region" description="Pro residues" evidence="1">
    <location>
        <begin position="457"/>
        <end position="466"/>
    </location>
</feature>
<accession>A0A2A3EF52</accession>
<feature type="compositionally biased region" description="Basic residues" evidence="1">
    <location>
        <begin position="273"/>
        <end position="298"/>
    </location>
</feature>
<feature type="region of interest" description="Disordered" evidence="1">
    <location>
        <begin position="364"/>
        <end position="423"/>
    </location>
</feature>
<keyword evidence="4" id="KW-1185">Reference proteome</keyword>
<protein>
    <submittedName>
        <fullName evidence="3">Uncharacterized protein</fullName>
    </submittedName>
</protein>
<dbReference type="STRING" id="94128.A0A2A3EF52"/>
<evidence type="ECO:0000313" key="3">
    <source>
        <dbReference type="EMBL" id="PBC30413.1"/>
    </source>
</evidence>
<feature type="compositionally biased region" description="Pro residues" evidence="1">
    <location>
        <begin position="610"/>
        <end position="621"/>
    </location>
</feature>
<organism evidence="3 4">
    <name type="scientific">Apis cerana cerana</name>
    <name type="common">Oriental honeybee</name>
    <dbReference type="NCBI Taxonomy" id="94128"/>
    <lineage>
        <taxon>Eukaryota</taxon>
        <taxon>Metazoa</taxon>
        <taxon>Ecdysozoa</taxon>
        <taxon>Arthropoda</taxon>
        <taxon>Hexapoda</taxon>
        <taxon>Insecta</taxon>
        <taxon>Pterygota</taxon>
        <taxon>Neoptera</taxon>
        <taxon>Endopterygota</taxon>
        <taxon>Hymenoptera</taxon>
        <taxon>Apocrita</taxon>
        <taxon>Aculeata</taxon>
        <taxon>Apoidea</taxon>
        <taxon>Anthophila</taxon>
        <taxon>Apidae</taxon>
        <taxon>Apis</taxon>
    </lineage>
</organism>
<dbReference type="EMBL" id="KZ288262">
    <property type="protein sequence ID" value="PBC30413.1"/>
    <property type="molecule type" value="Genomic_DNA"/>
</dbReference>
<proteinExistence type="predicted"/>
<feature type="region of interest" description="Disordered" evidence="1">
    <location>
        <begin position="247"/>
        <end position="313"/>
    </location>
</feature>
<name>A0A2A3EF52_APICC</name>
<dbReference type="OrthoDB" id="7548341at2759"/>
<evidence type="ECO:0000256" key="1">
    <source>
        <dbReference type="SAM" id="MobiDB-lite"/>
    </source>
</evidence>
<feature type="chain" id="PRO_5013081944" evidence="2">
    <location>
        <begin position="34"/>
        <end position="735"/>
    </location>
</feature>
<dbReference type="Proteomes" id="UP000242457">
    <property type="component" value="Unassembled WGS sequence"/>
</dbReference>
<feature type="compositionally biased region" description="Low complexity" evidence="1">
    <location>
        <begin position="622"/>
        <end position="635"/>
    </location>
</feature>
<sequence>MRISQTTNIRNKSSIKSKDIHVLLLIALPACLAQFTIQGPSDGNRVAQGLRIEEGKGIEYTDQNDAHDSGFSIQGATDGSAQIQGSSDGHSNFQIQGATQGIAERYVQGPSAGAYNIQGASDGHSQSIIQGAYDGRSGAAPKSLQYNDPSGLRVNWRSYDRQSRPAAQQEYSQAAAPTAPRASHRQRASAPKQPPPPPEPVALHQSKSIDNAPSHIKHLLQLQAQLPYVNIIPEPYRYENLISLQGANQPQPRYEPRYEAEPQEELPPEPRRPAYRGKSRGPARHRRQAPQQAQHRKLPQPPAEPEIKYSPNLPPHLQQLLKYQAQTPYVNSIPEQYRFNPDPSAQMQLEQFRNYYQDLIRQQPTSPVVHTVPPAVAPSPVQVSPSSDPSPHSRRQRRQAPHQSRQQPRPQPIPAEPVPQYSTNIPGHIQSLLKYQAQIPYNIIANQIDYRLDKPYVPQPVQPAGPPQVQYQPSVNNHPYQGQTSSGYQSQLNTAYQSSDPAYYQDQGRDAYQGQSSGYSQVYASQPQYPQYTQAQLGYERADQGVLTLAVIIPIYVTGDAFGDLLGQEIQEPIIAHIREKRQSGHFRTVNQAPPPQIQQLIHAQQSRPPLVPVPPQPIPKLGPSQPIQPQQLSQAQVSQYKPQVTFASGVQQPDYKSIPVNSGQYKKPILPQQPQYRPLPQQPQYRPLPQQPQYQPLPQPSYNAAPQYNSKLPPHIQQLLQFQNSLSNTIPGKA</sequence>
<feature type="signal peptide" evidence="2">
    <location>
        <begin position="1"/>
        <end position="33"/>
    </location>
</feature>
<feature type="region of interest" description="Disordered" evidence="1">
    <location>
        <begin position="133"/>
        <end position="152"/>
    </location>
</feature>
<evidence type="ECO:0000256" key="2">
    <source>
        <dbReference type="SAM" id="SignalP"/>
    </source>
</evidence>
<gene>
    <name evidence="3" type="ORF">APICC_09352</name>
</gene>
<feature type="region of interest" description="Disordered" evidence="1">
    <location>
        <begin position="608"/>
        <end position="635"/>
    </location>
</feature>
<feature type="compositionally biased region" description="Low complexity" evidence="1">
    <location>
        <begin position="671"/>
        <end position="697"/>
    </location>
</feature>